<evidence type="ECO:0000256" key="3">
    <source>
        <dbReference type="PROSITE-ProRule" id="PRU00339"/>
    </source>
</evidence>
<gene>
    <name evidence="4" type="ORF">QJ522_11945</name>
</gene>
<dbReference type="InterPro" id="IPR019734">
    <property type="entry name" value="TPR_rpt"/>
</dbReference>
<comment type="caution">
    <text evidence="4">The sequence shown here is derived from an EMBL/GenBank/DDBJ whole genome shotgun (WGS) entry which is preliminary data.</text>
</comment>
<dbReference type="SMART" id="SM00028">
    <property type="entry name" value="TPR"/>
    <property type="match status" value="6"/>
</dbReference>
<reference evidence="4" key="1">
    <citation type="submission" date="2023-05" db="EMBL/GenBank/DDBJ databases">
        <title>Anaerotaeda fermentans gen. nov., sp. nov., a novel anaerobic planctomycete of the new family within the order Sedimentisphaerales isolated from Taman Peninsula, Russia.</title>
        <authorList>
            <person name="Khomyakova M.A."/>
            <person name="Merkel A.Y."/>
            <person name="Slobodkin A.I."/>
        </authorList>
    </citation>
    <scope>NUCLEOTIDE SEQUENCE</scope>
    <source>
        <strain evidence="4">M17dextr</strain>
    </source>
</reference>
<evidence type="ECO:0000313" key="4">
    <source>
        <dbReference type="EMBL" id="MDI6449760.1"/>
    </source>
</evidence>
<keyword evidence="2 3" id="KW-0802">TPR repeat</keyword>
<evidence type="ECO:0000256" key="2">
    <source>
        <dbReference type="ARBA" id="ARBA00022803"/>
    </source>
</evidence>
<dbReference type="AlphaFoldDB" id="A0AAW6TVY9"/>
<accession>A0AAW6TVY9</accession>
<evidence type="ECO:0000313" key="5">
    <source>
        <dbReference type="Proteomes" id="UP001431776"/>
    </source>
</evidence>
<feature type="repeat" description="TPR" evidence="3">
    <location>
        <begin position="650"/>
        <end position="683"/>
    </location>
</feature>
<dbReference type="Gene3D" id="3.40.50.1110">
    <property type="entry name" value="SGNH hydrolase"/>
    <property type="match status" value="1"/>
</dbReference>
<feature type="repeat" description="TPR" evidence="3">
    <location>
        <begin position="314"/>
        <end position="347"/>
    </location>
</feature>
<dbReference type="RefSeq" id="WP_349245169.1">
    <property type="nucleotide sequence ID" value="NZ_JASCXX010000013.1"/>
</dbReference>
<keyword evidence="5" id="KW-1185">Reference proteome</keyword>
<dbReference type="PANTHER" id="PTHR44858:SF1">
    <property type="entry name" value="UDP-N-ACETYLGLUCOSAMINE--PEPTIDE N-ACETYLGLUCOSAMINYLTRANSFERASE SPINDLY-RELATED"/>
    <property type="match status" value="1"/>
</dbReference>
<feature type="repeat" description="TPR" evidence="3">
    <location>
        <begin position="548"/>
        <end position="581"/>
    </location>
</feature>
<dbReference type="Pfam" id="PF13432">
    <property type="entry name" value="TPR_16"/>
    <property type="match status" value="2"/>
</dbReference>
<dbReference type="Proteomes" id="UP001431776">
    <property type="component" value="Unassembled WGS sequence"/>
</dbReference>
<feature type="repeat" description="TPR" evidence="3">
    <location>
        <begin position="582"/>
        <end position="615"/>
    </location>
</feature>
<dbReference type="InterPro" id="IPR011990">
    <property type="entry name" value="TPR-like_helical_dom_sf"/>
</dbReference>
<dbReference type="InterPro" id="IPR050498">
    <property type="entry name" value="Ycf3"/>
</dbReference>
<dbReference type="Pfam" id="PF14559">
    <property type="entry name" value="TPR_19"/>
    <property type="match status" value="1"/>
</dbReference>
<organism evidence="4 5">
    <name type="scientific">Anaerobaca lacustris</name>
    <dbReference type="NCBI Taxonomy" id="3044600"/>
    <lineage>
        <taxon>Bacteria</taxon>
        <taxon>Pseudomonadati</taxon>
        <taxon>Planctomycetota</taxon>
        <taxon>Phycisphaerae</taxon>
        <taxon>Sedimentisphaerales</taxon>
        <taxon>Anaerobacaceae</taxon>
        <taxon>Anaerobaca</taxon>
    </lineage>
</organism>
<protein>
    <submittedName>
        <fullName evidence="4">Tetratricopeptide repeat protein</fullName>
    </submittedName>
</protein>
<dbReference type="PROSITE" id="PS50005">
    <property type="entry name" value="TPR"/>
    <property type="match status" value="4"/>
</dbReference>
<proteinExistence type="predicted"/>
<dbReference type="SUPFAM" id="SSF48452">
    <property type="entry name" value="TPR-like"/>
    <property type="match status" value="2"/>
</dbReference>
<dbReference type="InterPro" id="IPR036514">
    <property type="entry name" value="SGNH_hydro_sf"/>
</dbReference>
<evidence type="ECO:0000256" key="1">
    <source>
        <dbReference type="ARBA" id="ARBA00022737"/>
    </source>
</evidence>
<dbReference type="Gene3D" id="1.25.40.10">
    <property type="entry name" value="Tetratricopeptide repeat domain"/>
    <property type="match status" value="3"/>
</dbReference>
<sequence length="698" mass="78155">MFRLVAAVGIPVLLLAVVELGLRLVGYGYRPSAIVEVKMDGRTYACDNSRFSWRFFPRHLAREASPYIVPKAKPDNTCRIFVLGASAAMGVPEPAFGFSRMLHVMLADCYPGVQFEVVNTAMAAINSHCVLPVARDCARYEPDVFVVYLGNNEVTGPYGAGSVFAPLAGNLSVIRAAIAVKGTRLGQSMTDLLAAMGARDGTPEMWRGLEMFVDKHVRADDTGLQAVYSHFASNLRDIVRTGRTAGAQVVLCTVAGNLKDNPPFGSQHRRDLSAADAERWDKTYQEGVAHEEAGRYPEAIDTYLAAAEIDDTYADLQFRLGRCYGRMGEYEKALERYVNARETDTLRFRADNRINEIVRDTAAGHRDGVHLVDAARIFEQNSPHHAPGDELFYEHVHMNFAGNYLLARSVLEAVEQALPDRVRKARADDTEPLTEAQCAQRLAYTDVDRYKIAEKVLNDFLKRPPFSDRLYYAEHIERIERDVAALKADVTPQAMAQAAEQNQRAVENKPNDWLLRWRYGQFLAEHVRDHRAAAEQFGWVRDHLPHSWLAHQSLATVLAALGNADEAVRLYERALQLQPTSGRTHFFLGEQWHKRGKTDKARKHYLEAVRWEPDCVPAYNSLARILAQEGKLDKATDICRRGLVFSPDSAVLRGSLGTLLARQGRRTEAIEELQAALRLDPNSAPIRQSLRILQHGPN</sequence>
<dbReference type="GO" id="GO:0016788">
    <property type="term" value="F:hydrolase activity, acting on ester bonds"/>
    <property type="evidence" value="ECO:0007669"/>
    <property type="project" value="UniProtKB-ARBA"/>
</dbReference>
<dbReference type="PANTHER" id="PTHR44858">
    <property type="entry name" value="TETRATRICOPEPTIDE REPEAT PROTEIN 6"/>
    <property type="match status" value="1"/>
</dbReference>
<dbReference type="SUPFAM" id="SSF52266">
    <property type="entry name" value="SGNH hydrolase"/>
    <property type="match status" value="1"/>
</dbReference>
<keyword evidence="1" id="KW-0677">Repeat</keyword>
<dbReference type="EMBL" id="JASCXX010000013">
    <property type="protein sequence ID" value="MDI6449760.1"/>
    <property type="molecule type" value="Genomic_DNA"/>
</dbReference>
<name>A0AAW6TVY9_9BACT</name>